<sequence>MVRATDWHREKVKYEVRTKGLSLSDLARQFGYTDSAVRKALGRPWPAVERIIADFIGQEPRNIWPSRYHDDGTPRSTGSSRDHTRRRRRRHRQKTT</sequence>
<keyword evidence="4" id="KW-0804">Transcription</keyword>
<feature type="region of interest" description="Disordered" evidence="5">
    <location>
        <begin position="63"/>
        <end position="96"/>
    </location>
</feature>
<gene>
    <name evidence="7" type="ORF">HB375_02185</name>
</gene>
<feature type="compositionally biased region" description="Basic residues" evidence="5">
    <location>
        <begin position="83"/>
        <end position="96"/>
    </location>
</feature>
<evidence type="ECO:0000313" key="7">
    <source>
        <dbReference type="EMBL" id="NIX75421.1"/>
    </source>
</evidence>
<dbReference type="Gene3D" id="1.10.260.40">
    <property type="entry name" value="lambda repressor-like DNA-binding domains"/>
    <property type="match status" value="1"/>
</dbReference>
<proteinExistence type="inferred from homology"/>
<feature type="domain" description="Ner winged helix-turn-helix DNA-binding" evidence="6">
    <location>
        <begin position="6"/>
        <end position="75"/>
    </location>
</feature>
<name>A0ABX0VAJ6_9HYPH</name>
<dbReference type="SUPFAM" id="SSF47413">
    <property type="entry name" value="lambda repressor-like DNA-binding domains"/>
    <property type="match status" value="1"/>
</dbReference>
<comment type="similarity">
    <text evidence="1">Belongs to the ner transcriptional regulatory family.</text>
</comment>
<evidence type="ECO:0000256" key="2">
    <source>
        <dbReference type="ARBA" id="ARBA00023015"/>
    </source>
</evidence>
<dbReference type="Proteomes" id="UP000707352">
    <property type="component" value="Unassembled WGS sequence"/>
</dbReference>
<protein>
    <submittedName>
        <fullName evidence="7">Transcriptional regulator</fullName>
    </submittedName>
</protein>
<dbReference type="InterPro" id="IPR038722">
    <property type="entry name" value="Ner_HTH_dom"/>
</dbReference>
<evidence type="ECO:0000259" key="6">
    <source>
        <dbReference type="Pfam" id="PF13693"/>
    </source>
</evidence>
<evidence type="ECO:0000256" key="1">
    <source>
        <dbReference type="ARBA" id="ARBA00006157"/>
    </source>
</evidence>
<evidence type="ECO:0000256" key="3">
    <source>
        <dbReference type="ARBA" id="ARBA00023125"/>
    </source>
</evidence>
<dbReference type="InterPro" id="IPR010982">
    <property type="entry name" value="Lambda_DNA-bd_dom_sf"/>
</dbReference>
<dbReference type="RefSeq" id="WP_167671307.1">
    <property type="nucleotide sequence ID" value="NZ_JAATJS010000001.1"/>
</dbReference>
<evidence type="ECO:0000313" key="8">
    <source>
        <dbReference type="Proteomes" id="UP000707352"/>
    </source>
</evidence>
<reference evidence="7 8" key="1">
    <citation type="submission" date="2020-03" db="EMBL/GenBank/DDBJ databases">
        <title>The genome sequence of Microvirga sp. c23x22.</title>
        <authorList>
            <person name="Zhang X."/>
        </authorList>
    </citation>
    <scope>NUCLEOTIDE SEQUENCE [LARGE SCALE GENOMIC DNA]</scope>
    <source>
        <strain evidence="8">c23x22</strain>
    </source>
</reference>
<keyword evidence="3" id="KW-0238">DNA-binding</keyword>
<accession>A0ABX0VAJ6</accession>
<keyword evidence="8" id="KW-1185">Reference proteome</keyword>
<evidence type="ECO:0000256" key="5">
    <source>
        <dbReference type="SAM" id="MobiDB-lite"/>
    </source>
</evidence>
<dbReference type="Pfam" id="PF13693">
    <property type="entry name" value="HTH_35"/>
    <property type="match status" value="1"/>
</dbReference>
<evidence type="ECO:0000256" key="4">
    <source>
        <dbReference type="ARBA" id="ARBA00023163"/>
    </source>
</evidence>
<comment type="caution">
    <text evidence="7">The sequence shown here is derived from an EMBL/GenBank/DDBJ whole genome shotgun (WGS) entry which is preliminary data.</text>
</comment>
<organism evidence="7 8">
    <name type="scientific">Microvirga terricola</name>
    <dbReference type="NCBI Taxonomy" id="2719797"/>
    <lineage>
        <taxon>Bacteria</taxon>
        <taxon>Pseudomonadati</taxon>
        <taxon>Pseudomonadota</taxon>
        <taxon>Alphaproteobacteria</taxon>
        <taxon>Hyphomicrobiales</taxon>
        <taxon>Methylobacteriaceae</taxon>
        <taxon>Microvirga</taxon>
    </lineage>
</organism>
<keyword evidence="2" id="KW-0805">Transcription regulation</keyword>
<dbReference type="EMBL" id="JAATJS010000001">
    <property type="protein sequence ID" value="NIX75421.1"/>
    <property type="molecule type" value="Genomic_DNA"/>
</dbReference>